<evidence type="ECO:0000256" key="1">
    <source>
        <dbReference type="SAM" id="Phobius"/>
    </source>
</evidence>
<dbReference type="EMBL" id="FNBN01000013">
    <property type="protein sequence ID" value="SDH49740.1"/>
    <property type="molecule type" value="Genomic_DNA"/>
</dbReference>
<evidence type="ECO:0008006" key="4">
    <source>
        <dbReference type="Google" id="ProtNLM"/>
    </source>
</evidence>
<dbReference type="Proteomes" id="UP000199045">
    <property type="component" value="Unassembled WGS sequence"/>
</dbReference>
<name>A0A1G8CXQ1_CHIFI</name>
<evidence type="ECO:0000313" key="2">
    <source>
        <dbReference type="EMBL" id="SDH49740.1"/>
    </source>
</evidence>
<feature type="transmembrane region" description="Helical" evidence="1">
    <location>
        <begin position="85"/>
        <end position="110"/>
    </location>
</feature>
<dbReference type="OrthoDB" id="329514at2"/>
<dbReference type="RefSeq" id="WP_089838358.1">
    <property type="nucleotide sequence ID" value="NZ_FNBN01000013.1"/>
</dbReference>
<keyword evidence="1" id="KW-0812">Transmembrane</keyword>
<feature type="transmembrane region" description="Helical" evidence="1">
    <location>
        <begin position="46"/>
        <end position="65"/>
    </location>
</feature>
<keyword evidence="1" id="KW-0472">Membrane</keyword>
<accession>A0A1G8CXQ1</accession>
<feature type="transmembrane region" description="Helical" evidence="1">
    <location>
        <begin position="6"/>
        <end position="25"/>
    </location>
</feature>
<evidence type="ECO:0000313" key="3">
    <source>
        <dbReference type="Proteomes" id="UP000199045"/>
    </source>
</evidence>
<proteinExistence type="predicted"/>
<reference evidence="2 3" key="1">
    <citation type="submission" date="2016-10" db="EMBL/GenBank/DDBJ databases">
        <authorList>
            <person name="de Groot N.N."/>
        </authorList>
    </citation>
    <scope>NUCLEOTIDE SEQUENCE [LARGE SCALE GENOMIC DNA]</scope>
    <source>
        <strain evidence="2 3">DSM 527</strain>
    </source>
</reference>
<feature type="transmembrane region" description="Helical" evidence="1">
    <location>
        <begin position="122"/>
        <end position="142"/>
    </location>
</feature>
<gene>
    <name evidence="2" type="ORF">SAMN04488121_11362</name>
</gene>
<dbReference type="AlphaFoldDB" id="A0A1G8CXQ1"/>
<protein>
    <recommendedName>
        <fullName evidence="4">Cytochrome b561</fullName>
    </recommendedName>
</protein>
<organism evidence="2 3">
    <name type="scientific">Chitinophaga filiformis</name>
    <name type="common">Myxococcus filiformis</name>
    <name type="synonym">Flexibacter filiformis</name>
    <dbReference type="NCBI Taxonomy" id="104663"/>
    <lineage>
        <taxon>Bacteria</taxon>
        <taxon>Pseudomonadati</taxon>
        <taxon>Bacteroidota</taxon>
        <taxon>Chitinophagia</taxon>
        <taxon>Chitinophagales</taxon>
        <taxon>Chitinophagaceae</taxon>
        <taxon>Chitinophaga</taxon>
    </lineage>
</organism>
<sequence length="154" mass="18027">MYFSLLLLHSFFRWMVVFSLLYAIYRGLRGWISKRSFTLADNRVRHITTTIAHVQLALGYVLYFNSPLVAWFRGNYHEAIKQFDYLFFGLLHVILMTIAVIVITIGSSSAKRSVINQDKFRIMTLLFILGLLIIFIAIPWPFSPLANRPYIRTF</sequence>
<keyword evidence="1" id="KW-1133">Transmembrane helix</keyword>
<dbReference type="STRING" id="104663.SAMN04488121_11362"/>